<proteinExistence type="predicted"/>
<evidence type="ECO:0000313" key="1">
    <source>
        <dbReference type="EMBL" id="GFY57269.1"/>
    </source>
</evidence>
<dbReference type="OrthoDB" id="412981at2759"/>
<dbReference type="EMBL" id="BMAV01011408">
    <property type="protein sequence ID" value="GFY57269.1"/>
    <property type="molecule type" value="Genomic_DNA"/>
</dbReference>
<dbReference type="AlphaFoldDB" id="A0A8X6XRF5"/>
<keyword evidence="2" id="KW-1185">Reference proteome</keyword>
<gene>
    <name evidence="1" type="ORF">TNIN_297941</name>
</gene>
<evidence type="ECO:0000313" key="2">
    <source>
        <dbReference type="Proteomes" id="UP000886998"/>
    </source>
</evidence>
<dbReference type="Proteomes" id="UP000886998">
    <property type="component" value="Unassembled WGS sequence"/>
</dbReference>
<organism evidence="1 2">
    <name type="scientific">Trichonephila inaurata madagascariensis</name>
    <dbReference type="NCBI Taxonomy" id="2747483"/>
    <lineage>
        <taxon>Eukaryota</taxon>
        <taxon>Metazoa</taxon>
        <taxon>Ecdysozoa</taxon>
        <taxon>Arthropoda</taxon>
        <taxon>Chelicerata</taxon>
        <taxon>Arachnida</taxon>
        <taxon>Araneae</taxon>
        <taxon>Araneomorphae</taxon>
        <taxon>Entelegynae</taxon>
        <taxon>Araneoidea</taxon>
        <taxon>Nephilidae</taxon>
        <taxon>Trichonephila</taxon>
        <taxon>Trichonephila inaurata</taxon>
    </lineage>
</organism>
<protein>
    <submittedName>
        <fullName evidence="1">Uncharacterized protein</fullName>
    </submittedName>
</protein>
<sequence length="124" mass="14159">MPPLKNPNWPFHPLTQTPNSAFDHNPVKLHFPKKAKFELLPLNNPGDFHKYSANTENCFLPKAQFPQEIESQVETTVRFSPHDTASKPATHPGISFCTGWSPFKERNKAKKIMEIQDPPNIKLN</sequence>
<reference evidence="1" key="1">
    <citation type="submission" date="2020-08" db="EMBL/GenBank/DDBJ databases">
        <title>Multicomponent nature underlies the extraordinary mechanical properties of spider dragline silk.</title>
        <authorList>
            <person name="Kono N."/>
            <person name="Nakamura H."/>
            <person name="Mori M."/>
            <person name="Yoshida Y."/>
            <person name="Ohtoshi R."/>
            <person name="Malay A.D."/>
            <person name="Moran D.A.P."/>
            <person name="Tomita M."/>
            <person name="Numata K."/>
            <person name="Arakawa K."/>
        </authorList>
    </citation>
    <scope>NUCLEOTIDE SEQUENCE</scope>
</reference>
<name>A0A8X6XRF5_9ARAC</name>
<comment type="caution">
    <text evidence="1">The sequence shown here is derived from an EMBL/GenBank/DDBJ whole genome shotgun (WGS) entry which is preliminary data.</text>
</comment>
<accession>A0A8X6XRF5</accession>